<gene>
    <name evidence="2" type="primary">sivE</name>
    <name evidence="2" type="ORF">ERS132385_01767</name>
</gene>
<name>A0A0Z8FQP3_STRSU</name>
<feature type="transmembrane region" description="Helical" evidence="1">
    <location>
        <begin position="134"/>
        <end position="159"/>
    </location>
</feature>
<keyword evidence="1" id="KW-0472">Membrane</keyword>
<protein>
    <submittedName>
        <fullName evidence="2">Putative transporter, trans-membrane domain bacteriocin immunity protein</fullName>
    </submittedName>
</protein>
<feature type="transmembrane region" description="Helical" evidence="1">
    <location>
        <begin position="18"/>
        <end position="37"/>
    </location>
</feature>
<dbReference type="Proteomes" id="UP000073434">
    <property type="component" value="Unassembled WGS sequence"/>
</dbReference>
<feature type="transmembrane region" description="Helical" evidence="1">
    <location>
        <begin position="96"/>
        <end position="114"/>
    </location>
</feature>
<feature type="transmembrane region" description="Helical" evidence="1">
    <location>
        <begin position="171"/>
        <end position="201"/>
    </location>
</feature>
<feature type="transmembrane region" description="Helical" evidence="1">
    <location>
        <begin position="57"/>
        <end position="75"/>
    </location>
</feature>
<reference evidence="2 3" key="1">
    <citation type="submission" date="2016-02" db="EMBL/GenBank/DDBJ databases">
        <authorList>
            <consortium name="Pathogen Informatics"/>
        </authorList>
    </citation>
    <scope>NUCLEOTIDE SEQUENCE [LARGE SCALE GENOMIC DNA]</scope>
    <source>
        <strain evidence="2 3">LSS23</strain>
    </source>
</reference>
<proteinExistence type="predicted"/>
<organism evidence="2 3">
    <name type="scientific">Streptococcus suis</name>
    <dbReference type="NCBI Taxonomy" id="1307"/>
    <lineage>
        <taxon>Bacteria</taxon>
        <taxon>Bacillati</taxon>
        <taxon>Bacillota</taxon>
        <taxon>Bacilli</taxon>
        <taxon>Lactobacillales</taxon>
        <taxon>Streptococcaceae</taxon>
        <taxon>Streptococcus</taxon>
    </lineage>
</organism>
<keyword evidence="1" id="KW-1133">Transmembrane helix</keyword>
<evidence type="ECO:0000256" key="1">
    <source>
        <dbReference type="SAM" id="Phobius"/>
    </source>
</evidence>
<feature type="transmembrane region" description="Helical" evidence="1">
    <location>
        <begin position="221"/>
        <end position="243"/>
    </location>
</feature>
<sequence length="251" mass="28502">MINALQIELLKSRRTKSFIITIVLMLIVFLWNTVSIGSEINSVSYDGVSVLFNNQTMNSFFLPIAISIFTSRIVSNELEGQTFKLQEANGTTLTKIFYSKLILSTVFFFILAILETVATNVFAMVNGVSVPLTITILQILGQLLSSFSLICFYLTFAMFTDKQGLLLSSGFIGGFIGLILASKSTILWTFAIPWVGCAYLSPYKFTLINNSSYLYKFDQSIYFRLLIYLIYCLLLYLLVRSIFLKKERQRK</sequence>
<evidence type="ECO:0000313" key="2">
    <source>
        <dbReference type="EMBL" id="CYU84853.1"/>
    </source>
</evidence>
<evidence type="ECO:0000313" key="3">
    <source>
        <dbReference type="Proteomes" id="UP000073434"/>
    </source>
</evidence>
<dbReference type="Pfam" id="PF12730">
    <property type="entry name" value="ABC2_membrane_4"/>
    <property type="match status" value="1"/>
</dbReference>
<accession>A0A0Z8FQP3</accession>
<dbReference type="RefSeq" id="WP_044688462.1">
    <property type="nucleotide sequence ID" value="NZ_CEEW01000058.1"/>
</dbReference>
<dbReference type="AlphaFoldDB" id="A0A0Z8FQP3"/>
<keyword evidence="1" id="KW-0812">Transmembrane</keyword>
<dbReference type="EMBL" id="FIFW01000021">
    <property type="protein sequence ID" value="CYU84853.1"/>
    <property type="molecule type" value="Genomic_DNA"/>
</dbReference>